<protein>
    <submittedName>
        <fullName evidence="1">Uncharacterized protein</fullName>
    </submittedName>
</protein>
<keyword evidence="2" id="KW-1185">Reference proteome</keyword>
<organism evidence="1 2">
    <name type="scientific">Ophiocordyceps australis</name>
    <dbReference type="NCBI Taxonomy" id="1399860"/>
    <lineage>
        <taxon>Eukaryota</taxon>
        <taxon>Fungi</taxon>
        <taxon>Dikarya</taxon>
        <taxon>Ascomycota</taxon>
        <taxon>Pezizomycotina</taxon>
        <taxon>Sordariomycetes</taxon>
        <taxon>Hypocreomycetidae</taxon>
        <taxon>Hypocreales</taxon>
        <taxon>Ophiocordycipitaceae</taxon>
        <taxon>Ophiocordyceps</taxon>
    </lineage>
</organism>
<gene>
    <name evidence="1" type="ORF">CDD81_3523</name>
</gene>
<evidence type="ECO:0000313" key="1">
    <source>
        <dbReference type="EMBL" id="PHH59266.1"/>
    </source>
</evidence>
<evidence type="ECO:0000313" key="2">
    <source>
        <dbReference type="Proteomes" id="UP000226192"/>
    </source>
</evidence>
<reference evidence="1 2" key="1">
    <citation type="submission" date="2017-06" db="EMBL/GenBank/DDBJ databases">
        <title>Ant-infecting Ophiocordyceps genomes reveal a high diversity of potential behavioral manipulation genes and a possible major role for enterotoxins.</title>
        <authorList>
            <person name="De Bekker C."/>
            <person name="Evans H.C."/>
            <person name="Brachmann A."/>
            <person name="Hughes D.P."/>
        </authorList>
    </citation>
    <scope>NUCLEOTIDE SEQUENCE [LARGE SCALE GENOMIC DNA]</scope>
    <source>
        <strain evidence="1 2">Map64</strain>
    </source>
</reference>
<accession>A0A2C5XUZ9</accession>
<dbReference type="AlphaFoldDB" id="A0A2C5XUZ9"/>
<dbReference type="Proteomes" id="UP000226192">
    <property type="component" value="Unassembled WGS sequence"/>
</dbReference>
<sequence>MSEADTPVEEQVQALIVLYYPRLWAPARNLEAQVHRPFTRIFERKWFQGLSRDQTYYMTVESFKLRLFQELEVSKEPCPLPKALKALYRRFIETAELCQCMPQWWQFNTAYMLSKRFKREEPGGWYSMTRFHAPEELEAFYGDMLFVKQLEYFAALLETSYIEGSDTEEIARCGILVEKEIEGNHLCLPRSLG</sequence>
<dbReference type="EMBL" id="NJET01000222">
    <property type="protein sequence ID" value="PHH59266.1"/>
    <property type="molecule type" value="Genomic_DNA"/>
</dbReference>
<comment type="caution">
    <text evidence="1">The sequence shown here is derived from an EMBL/GenBank/DDBJ whole genome shotgun (WGS) entry which is preliminary data.</text>
</comment>
<proteinExistence type="predicted"/>
<name>A0A2C5XUZ9_9HYPO</name>
<dbReference type="OrthoDB" id="432970at2759"/>